<feature type="transmembrane region" description="Helical" evidence="1">
    <location>
        <begin position="52"/>
        <end position="72"/>
    </location>
</feature>
<proteinExistence type="predicted"/>
<sequence length="87" mass="10159">MEQADRLSGYLGLLNTRQKINRRNLILDGIVFLLVLLATTAMLLFTAWNARMLWLMGLFDLLFGLNFILAWVRHEVNREKIELVNNL</sequence>
<feature type="transmembrane region" description="Helical" evidence="1">
    <location>
        <begin position="25"/>
        <end position="46"/>
    </location>
</feature>
<evidence type="ECO:0000313" key="3">
    <source>
        <dbReference type="Proteomes" id="UP000055060"/>
    </source>
</evidence>
<protein>
    <submittedName>
        <fullName evidence="2">Uncharacterized protein</fullName>
    </submittedName>
</protein>
<dbReference type="STRING" id="360412.LARV_00188"/>
<evidence type="ECO:0000313" key="2">
    <source>
        <dbReference type="EMBL" id="GAP12453.1"/>
    </source>
</evidence>
<evidence type="ECO:0000256" key="1">
    <source>
        <dbReference type="SAM" id="Phobius"/>
    </source>
</evidence>
<keyword evidence="1" id="KW-0812">Transmembrane</keyword>
<keyword evidence="3" id="KW-1185">Reference proteome</keyword>
<reference evidence="2" key="1">
    <citation type="submission" date="2015-07" db="EMBL/GenBank/DDBJ databases">
        <title>Draft Genome Sequences of Anaerolinea thermolimosa IMO-1, Bellilinea caldifistulae GOMI-1, Leptolinea tardivitalis YMTK-2, Levilinea saccharolytica KIBI-1,Longilinea arvoryzae KOME-1, Previously Described as Members of the Anaerolineaceae (Chloroflexi).</title>
        <authorList>
            <person name="Sekiguchi Y."/>
            <person name="Ohashi A."/>
            <person name="Matsuura N."/>
            <person name="Tourlousse M.D."/>
        </authorList>
    </citation>
    <scope>NUCLEOTIDE SEQUENCE [LARGE SCALE GENOMIC DNA]</scope>
    <source>
        <strain evidence="2">KOME-1</strain>
    </source>
</reference>
<dbReference type="EMBL" id="DF967972">
    <property type="protein sequence ID" value="GAP12453.1"/>
    <property type="molecule type" value="Genomic_DNA"/>
</dbReference>
<accession>A0A0S7BFM6</accession>
<gene>
    <name evidence="2" type="ORF">LARV_00188</name>
</gene>
<keyword evidence="1" id="KW-0472">Membrane</keyword>
<keyword evidence="1" id="KW-1133">Transmembrane helix</keyword>
<name>A0A0S7BFM6_9CHLR</name>
<dbReference type="AlphaFoldDB" id="A0A0S7BFM6"/>
<dbReference type="Proteomes" id="UP000055060">
    <property type="component" value="Unassembled WGS sequence"/>
</dbReference>
<organism evidence="2">
    <name type="scientific">Longilinea arvoryzae</name>
    <dbReference type="NCBI Taxonomy" id="360412"/>
    <lineage>
        <taxon>Bacteria</taxon>
        <taxon>Bacillati</taxon>
        <taxon>Chloroflexota</taxon>
        <taxon>Anaerolineae</taxon>
        <taxon>Anaerolineales</taxon>
        <taxon>Anaerolineaceae</taxon>
        <taxon>Longilinea</taxon>
    </lineage>
</organism>
<dbReference type="RefSeq" id="WP_075071877.1">
    <property type="nucleotide sequence ID" value="NZ_DF967972.1"/>
</dbReference>